<organism evidence="2 3">
    <name type="scientific">Odynerus spinipes</name>
    <dbReference type="NCBI Taxonomy" id="1348599"/>
    <lineage>
        <taxon>Eukaryota</taxon>
        <taxon>Metazoa</taxon>
        <taxon>Ecdysozoa</taxon>
        <taxon>Arthropoda</taxon>
        <taxon>Hexapoda</taxon>
        <taxon>Insecta</taxon>
        <taxon>Pterygota</taxon>
        <taxon>Neoptera</taxon>
        <taxon>Endopterygota</taxon>
        <taxon>Hymenoptera</taxon>
        <taxon>Apocrita</taxon>
        <taxon>Aculeata</taxon>
        <taxon>Vespoidea</taxon>
        <taxon>Vespidae</taxon>
        <taxon>Eumeninae</taxon>
        <taxon>Odynerus</taxon>
    </lineage>
</organism>
<evidence type="ECO:0000313" key="3">
    <source>
        <dbReference type="Proteomes" id="UP001258017"/>
    </source>
</evidence>
<protein>
    <submittedName>
        <fullName evidence="2">Uncharacterized protein</fullName>
    </submittedName>
</protein>
<evidence type="ECO:0000313" key="2">
    <source>
        <dbReference type="EMBL" id="KAK2579767.1"/>
    </source>
</evidence>
<dbReference type="Proteomes" id="UP001258017">
    <property type="component" value="Unassembled WGS sequence"/>
</dbReference>
<reference evidence="2" key="1">
    <citation type="submission" date="2021-08" db="EMBL/GenBank/DDBJ databases">
        <authorList>
            <person name="Misof B."/>
            <person name="Oliver O."/>
            <person name="Podsiadlowski L."/>
            <person name="Donath A."/>
            <person name="Peters R."/>
            <person name="Mayer C."/>
            <person name="Rust J."/>
            <person name="Gunkel S."/>
            <person name="Lesny P."/>
            <person name="Martin S."/>
            <person name="Oeyen J.P."/>
            <person name="Petersen M."/>
            <person name="Panagiotis P."/>
            <person name="Wilbrandt J."/>
            <person name="Tanja T."/>
        </authorList>
    </citation>
    <scope>NUCLEOTIDE SEQUENCE</scope>
    <source>
        <strain evidence="2">GBR_01_08_01A</strain>
        <tissue evidence="2">Thorax + abdomen</tissue>
    </source>
</reference>
<accession>A0AAD9VN38</accession>
<sequence>MDRYVSTYSKDYTWPYPVKPFTKLEKNVTFRGGPCTCGMDPKDVKVPRMYSDRLAGETQDWSRLGPMGPLLDPKLFPAKTGPSPETEETRFGQPDVYLKKLKEKYPYLYGAIQGGPTQETTFTTDEDRMITTYMMDYGGGKRQDGPTAESESKVRRPIEEPVKRDCRPHTRPPLSKFRSSALDRDGKDGDGRKKRARKSEDMDGAEVRIPPWKSEYQDSISKVGHAIIKYKLHSPEKNVVPIRLVSH</sequence>
<comment type="caution">
    <text evidence="2">The sequence shown here is derived from an EMBL/GenBank/DDBJ whole genome shotgun (WGS) entry which is preliminary data.</text>
</comment>
<dbReference type="AlphaFoldDB" id="A0AAD9VN38"/>
<gene>
    <name evidence="2" type="ORF">KPH14_011104</name>
</gene>
<reference evidence="2" key="2">
    <citation type="journal article" date="2023" name="Commun. Biol.">
        <title>Intrasexual cuticular hydrocarbon dimorphism in a wasp sheds light on hydrocarbon biosynthesis genes in Hymenoptera.</title>
        <authorList>
            <person name="Moris V.C."/>
            <person name="Podsiadlowski L."/>
            <person name="Martin S."/>
            <person name="Oeyen J.P."/>
            <person name="Donath A."/>
            <person name="Petersen M."/>
            <person name="Wilbrandt J."/>
            <person name="Misof B."/>
            <person name="Liedtke D."/>
            <person name="Thamm M."/>
            <person name="Scheiner R."/>
            <person name="Schmitt T."/>
            <person name="Niehuis O."/>
        </authorList>
    </citation>
    <scope>NUCLEOTIDE SEQUENCE</scope>
    <source>
        <strain evidence="2">GBR_01_08_01A</strain>
    </source>
</reference>
<evidence type="ECO:0000256" key="1">
    <source>
        <dbReference type="SAM" id="MobiDB-lite"/>
    </source>
</evidence>
<feature type="compositionally biased region" description="Basic and acidic residues" evidence="1">
    <location>
        <begin position="139"/>
        <end position="168"/>
    </location>
</feature>
<keyword evidence="3" id="KW-1185">Reference proteome</keyword>
<feature type="region of interest" description="Disordered" evidence="1">
    <location>
        <begin position="136"/>
        <end position="210"/>
    </location>
</feature>
<feature type="compositionally biased region" description="Basic and acidic residues" evidence="1">
    <location>
        <begin position="181"/>
        <end position="191"/>
    </location>
</feature>
<name>A0AAD9VN38_9HYME</name>
<proteinExistence type="predicted"/>
<feature type="region of interest" description="Disordered" evidence="1">
    <location>
        <begin position="72"/>
        <end position="92"/>
    </location>
</feature>
<dbReference type="EMBL" id="JAIFRP010000080">
    <property type="protein sequence ID" value="KAK2579767.1"/>
    <property type="molecule type" value="Genomic_DNA"/>
</dbReference>